<evidence type="ECO:0000256" key="2">
    <source>
        <dbReference type="ARBA" id="ARBA00022723"/>
    </source>
</evidence>
<evidence type="ECO:0000256" key="3">
    <source>
        <dbReference type="ARBA" id="ARBA00022763"/>
    </source>
</evidence>
<name>A0A1F8FIE0_9BACT</name>
<keyword evidence="5" id="KW-0408">Iron</keyword>
<dbReference type="Gene3D" id="3.40.470.10">
    <property type="entry name" value="Uracil-DNA glycosylase-like domain"/>
    <property type="match status" value="1"/>
</dbReference>
<evidence type="ECO:0000256" key="6">
    <source>
        <dbReference type="ARBA" id="ARBA00023014"/>
    </source>
</evidence>
<comment type="caution">
    <text evidence="9">The sequence shown here is derived from an EMBL/GenBank/DDBJ whole genome shotgun (WGS) entry which is preliminary data.</text>
</comment>
<dbReference type="Proteomes" id="UP000178197">
    <property type="component" value="Unassembled WGS sequence"/>
</dbReference>
<keyword evidence="1" id="KW-0004">4Fe-4S</keyword>
<organism evidence="9 10">
    <name type="scientific">Candidatus Yanofskybacteria bacterium RIFCSPHIGHO2_02_FULL_43_15c</name>
    <dbReference type="NCBI Taxonomy" id="1802679"/>
    <lineage>
        <taxon>Bacteria</taxon>
        <taxon>Candidatus Yanofskyibacteriota</taxon>
    </lineage>
</organism>
<keyword evidence="3" id="KW-0227">DNA damage</keyword>
<dbReference type="InterPro" id="IPR036895">
    <property type="entry name" value="Uracil-DNA_glycosylase-like_sf"/>
</dbReference>
<evidence type="ECO:0000313" key="9">
    <source>
        <dbReference type="EMBL" id="OGN12874.1"/>
    </source>
</evidence>
<sequence length="181" mass="20552">MDKNQQWQSLNKRLTSKFRAKTLLFGKGSLNSAVMLVSEYPNSEEAKKNKPLLGSHGKVVDKFLKNAGFTRRNIYITNAVKAVKNNGELPNPKEIKQFSQFLREEIKIIEPKVIIALGGISLRGLNVKLPLFNIRGRIIRFGTETLFATHHPSETAKNPKLQEEIEKDFSKLQTEIKNHLA</sequence>
<accession>A0A1F8FIE0</accession>
<keyword evidence="6" id="KW-0411">Iron-sulfur</keyword>
<keyword evidence="4" id="KW-0378">Hydrolase</keyword>
<dbReference type="SMART" id="SM00987">
    <property type="entry name" value="UreE_C"/>
    <property type="match status" value="1"/>
</dbReference>
<dbReference type="GO" id="GO:0046872">
    <property type="term" value="F:metal ion binding"/>
    <property type="evidence" value="ECO:0007669"/>
    <property type="project" value="UniProtKB-KW"/>
</dbReference>
<dbReference type="GO" id="GO:0006281">
    <property type="term" value="P:DNA repair"/>
    <property type="evidence" value="ECO:0007669"/>
    <property type="project" value="UniProtKB-KW"/>
</dbReference>
<dbReference type="InterPro" id="IPR005122">
    <property type="entry name" value="Uracil-DNA_glycosylase-like"/>
</dbReference>
<evidence type="ECO:0000313" key="10">
    <source>
        <dbReference type="Proteomes" id="UP000178197"/>
    </source>
</evidence>
<keyword evidence="2" id="KW-0479">Metal-binding</keyword>
<keyword evidence="7" id="KW-0234">DNA repair</keyword>
<dbReference type="SUPFAM" id="SSF52141">
    <property type="entry name" value="Uracil-DNA glycosylase-like"/>
    <property type="match status" value="1"/>
</dbReference>
<proteinExistence type="predicted"/>
<evidence type="ECO:0000256" key="5">
    <source>
        <dbReference type="ARBA" id="ARBA00023004"/>
    </source>
</evidence>
<dbReference type="EMBL" id="MGJT01000011">
    <property type="protein sequence ID" value="OGN12874.1"/>
    <property type="molecule type" value="Genomic_DNA"/>
</dbReference>
<evidence type="ECO:0000259" key="8">
    <source>
        <dbReference type="SMART" id="SM00986"/>
    </source>
</evidence>
<dbReference type="SMART" id="SM00986">
    <property type="entry name" value="UDG"/>
    <property type="match status" value="1"/>
</dbReference>
<dbReference type="AlphaFoldDB" id="A0A1F8FIE0"/>
<dbReference type="PANTHER" id="PTHR33693">
    <property type="entry name" value="TYPE-5 URACIL-DNA GLYCOSYLASE"/>
    <property type="match status" value="1"/>
</dbReference>
<feature type="domain" description="Uracil-DNA glycosylase-like" evidence="8">
    <location>
        <begin position="25"/>
        <end position="170"/>
    </location>
</feature>
<evidence type="ECO:0000256" key="4">
    <source>
        <dbReference type="ARBA" id="ARBA00022801"/>
    </source>
</evidence>
<dbReference type="Pfam" id="PF03167">
    <property type="entry name" value="UDG"/>
    <property type="match status" value="1"/>
</dbReference>
<gene>
    <name evidence="9" type="ORF">A3C71_01090</name>
</gene>
<dbReference type="GO" id="GO:0097506">
    <property type="term" value="F:deaminated base DNA N-glycosylase activity"/>
    <property type="evidence" value="ECO:0007669"/>
    <property type="project" value="UniProtKB-ARBA"/>
</dbReference>
<evidence type="ECO:0000256" key="7">
    <source>
        <dbReference type="ARBA" id="ARBA00023204"/>
    </source>
</evidence>
<evidence type="ECO:0000256" key="1">
    <source>
        <dbReference type="ARBA" id="ARBA00022485"/>
    </source>
</evidence>
<dbReference type="InterPro" id="IPR051536">
    <property type="entry name" value="UDG_Type-4/5"/>
</dbReference>
<protein>
    <recommendedName>
        <fullName evidence="8">Uracil-DNA glycosylase-like domain-containing protein</fullName>
    </recommendedName>
</protein>
<dbReference type="GO" id="GO:0051539">
    <property type="term" value="F:4 iron, 4 sulfur cluster binding"/>
    <property type="evidence" value="ECO:0007669"/>
    <property type="project" value="UniProtKB-KW"/>
</dbReference>
<reference evidence="9 10" key="1">
    <citation type="journal article" date="2016" name="Nat. Commun.">
        <title>Thousands of microbial genomes shed light on interconnected biogeochemical processes in an aquifer system.</title>
        <authorList>
            <person name="Anantharaman K."/>
            <person name="Brown C.T."/>
            <person name="Hug L.A."/>
            <person name="Sharon I."/>
            <person name="Castelle C.J."/>
            <person name="Probst A.J."/>
            <person name="Thomas B.C."/>
            <person name="Singh A."/>
            <person name="Wilkins M.J."/>
            <person name="Karaoz U."/>
            <person name="Brodie E.L."/>
            <person name="Williams K.H."/>
            <person name="Hubbard S.S."/>
            <person name="Banfield J.F."/>
        </authorList>
    </citation>
    <scope>NUCLEOTIDE SEQUENCE [LARGE SCALE GENOMIC DNA]</scope>
</reference>
<dbReference type="CDD" id="cd10030">
    <property type="entry name" value="UDG-F4_TTUDGA_SPO1dp_like"/>
    <property type="match status" value="1"/>
</dbReference>
<dbReference type="PANTHER" id="PTHR33693:SF1">
    <property type="entry name" value="TYPE-4 URACIL-DNA GLYCOSYLASE"/>
    <property type="match status" value="1"/>
</dbReference>